<reference evidence="1 2" key="1">
    <citation type="submission" date="2019-07" db="EMBL/GenBank/DDBJ databases">
        <title>Draft genome for Aliikangiella sp. M105.</title>
        <authorList>
            <person name="Wang G."/>
        </authorList>
    </citation>
    <scope>NUCLEOTIDE SEQUENCE [LARGE SCALE GENOMIC DNA]</scope>
    <source>
        <strain evidence="1 2">M105</strain>
    </source>
</reference>
<accession>A0A545UFM0</accession>
<organism evidence="1 2">
    <name type="scientific">Aliikangiella coralliicola</name>
    <dbReference type="NCBI Taxonomy" id="2592383"/>
    <lineage>
        <taxon>Bacteria</taxon>
        <taxon>Pseudomonadati</taxon>
        <taxon>Pseudomonadota</taxon>
        <taxon>Gammaproteobacteria</taxon>
        <taxon>Oceanospirillales</taxon>
        <taxon>Pleioneaceae</taxon>
        <taxon>Aliikangiella</taxon>
    </lineage>
</organism>
<name>A0A545UFM0_9GAMM</name>
<gene>
    <name evidence="1" type="ORF">FLL46_06885</name>
</gene>
<dbReference type="EMBL" id="VIKS01000004">
    <property type="protein sequence ID" value="TQV88245.1"/>
    <property type="molecule type" value="Genomic_DNA"/>
</dbReference>
<dbReference type="RefSeq" id="WP_142892754.1">
    <property type="nucleotide sequence ID" value="NZ_ML660162.1"/>
</dbReference>
<evidence type="ECO:0000313" key="2">
    <source>
        <dbReference type="Proteomes" id="UP000315439"/>
    </source>
</evidence>
<proteinExistence type="predicted"/>
<sequence length="431" mass="50213">MIQSINTPYFDTDIPKTIEYCPADLYRTYVLVFCRKPHFGLKATYQAPEPTEDFDVFITRARFLLTVVKEKHIHDLLSFMDDEKNLYFGWSALAAGAWMGGLLKHRAFLEKIIQLVYEGGYPYQSLAWHTALLLYEDPELSRVFIEAISKYEVSFKRGDPGNRHYALACLEILDEKYNLNNASPLIKEKEKANVIHCKNRIERVIKLSTAIRAEIAFDSPPELIQRLKEILRDTSPPEFYAMGIFNENNVEECRAMTKEIYSVYVQPKIGKIKKEYSYYANLKLAMPFYAISHLVPEDGEPDIFRPLDRKTEQVLLLQTVKFLSGEDTRLLMLWAHARSSDNIFDILSSLDVDINNKLPIDLVDFLYDKLASLVPFSYQLCEQNAYDLLLRGHQCDEKARRLLREAESLKNKYVRKNLEYSSWYTAFENPR</sequence>
<dbReference type="AlphaFoldDB" id="A0A545UFM0"/>
<protein>
    <submittedName>
        <fullName evidence="1">Uncharacterized protein</fullName>
    </submittedName>
</protein>
<evidence type="ECO:0000313" key="1">
    <source>
        <dbReference type="EMBL" id="TQV88245.1"/>
    </source>
</evidence>
<keyword evidence="2" id="KW-1185">Reference proteome</keyword>
<comment type="caution">
    <text evidence="1">The sequence shown here is derived from an EMBL/GenBank/DDBJ whole genome shotgun (WGS) entry which is preliminary data.</text>
</comment>
<dbReference type="Proteomes" id="UP000315439">
    <property type="component" value="Unassembled WGS sequence"/>
</dbReference>